<name>A0A9P4HVT9_9PEZI</name>
<dbReference type="InterPro" id="IPR021514">
    <property type="entry name" value="DUF3176"/>
</dbReference>
<dbReference type="AlphaFoldDB" id="A0A9P4HVT9"/>
<dbReference type="Proteomes" id="UP000799776">
    <property type="component" value="Unassembled WGS sequence"/>
</dbReference>
<feature type="non-terminal residue" evidence="2">
    <location>
        <position position="1"/>
    </location>
</feature>
<comment type="caution">
    <text evidence="2">The sequence shown here is derived from an EMBL/GenBank/DDBJ whole genome shotgun (WGS) entry which is preliminary data.</text>
</comment>
<evidence type="ECO:0000313" key="3">
    <source>
        <dbReference type="Proteomes" id="UP000799776"/>
    </source>
</evidence>
<feature type="non-terminal residue" evidence="2">
    <location>
        <position position="94"/>
    </location>
</feature>
<feature type="transmembrane region" description="Helical" evidence="1">
    <location>
        <begin position="39"/>
        <end position="58"/>
    </location>
</feature>
<dbReference type="EMBL" id="ML978726">
    <property type="protein sequence ID" value="KAF2086180.1"/>
    <property type="molecule type" value="Genomic_DNA"/>
</dbReference>
<evidence type="ECO:0000313" key="2">
    <source>
        <dbReference type="EMBL" id="KAF2086180.1"/>
    </source>
</evidence>
<reference evidence="2" key="1">
    <citation type="journal article" date="2020" name="Stud. Mycol.">
        <title>101 Dothideomycetes genomes: a test case for predicting lifestyles and emergence of pathogens.</title>
        <authorList>
            <person name="Haridas S."/>
            <person name="Albert R."/>
            <person name="Binder M."/>
            <person name="Bloem J."/>
            <person name="Labutti K."/>
            <person name="Salamov A."/>
            <person name="Andreopoulos B."/>
            <person name="Baker S."/>
            <person name="Barry K."/>
            <person name="Bills G."/>
            <person name="Bluhm B."/>
            <person name="Cannon C."/>
            <person name="Castanera R."/>
            <person name="Culley D."/>
            <person name="Daum C."/>
            <person name="Ezra D."/>
            <person name="Gonzalez J."/>
            <person name="Henrissat B."/>
            <person name="Kuo A."/>
            <person name="Liang C."/>
            <person name="Lipzen A."/>
            <person name="Lutzoni F."/>
            <person name="Magnuson J."/>
            <person name="Mondo S."/>
            <person name="Nolan M."/>
            <person name="Ohm R."/>
            <person name="Pangilinan J."/>
            <person name="Park H.-J."/>
            <person name="Ramirez L."/>
            <person name="Alfaro M."/>
            <person name="Sun H."/>
            <person name="Tritt A."/>
            <person name="Yoshinaga Y."/>
            <person name="Zwiers L.-H."/>
            <person name="Turgeon B."/>
            <person name="Goodwin S."/>
            <person name="Spatafora J."/>
            <person name="Crous P."/>
            <person name="Grigoriev I."/>
        </authorList>
    </citation>
    <scope>NUCLEOTIDE SEQUENCE</scope>
    <source>
        <strain evidence="2">CBS 121410</strain>
    </source>
</reference>
<dbReference type="PANTHER" id="PTHR35394:SF5">
    <property type="entry name" value="DUF3176 DOMAIN-CONTAINING PROTEIN"/>
    <property type="match status" value="1"/>
</dbReference>
<evidence type="ECO:0000256" key="1">
    <source>
        <dbReference type="SAM" id="Phobius"/>
    </source>
</evidence>
<keyword evidence="1" id="KW-1133">Transmembrane helix</keyword>
<proteinExistence type="predicted"/>
<feature type="transmembrane region" description="Helical" evidence="1">
    <location>
        <begin position="7"/>
        <end position="27"/>
    </location>
</feature>
<protein>
    <submittedName>
        <fullName evidence="2">Uncharacterized protein</fullName>
    </submittedName>
</protein>
<gene>
    <name evidence="2" type="ORF">K490DRAFT_17586</name>
</gene>
<dbReference type="Pfam" id="PF11374">
    <property type="entry name" value="DUF3176"/>
    <property type="match status" value="1"/>
</dbReference>
<accession>A0A9P4HVT9</accession>
<dbReference type="OrthoDB" id="5242705at2759"/>
<sequence>DWWLWEIGGMILSLACMAAIIAVLPYMDNRPLSEFKLSIAPNTLISTFITIAKTAMLLPVAEGISQLKWVYFQTRSRPLDELDRFDEASRGPWG</sequence>
<dbReference type="PANTHER" id="PTHR35394">
    <property type="entry name" value="DUF3176 DOMAIN-CONTAINING PROTEIN"/>
    <property type="match status" value="1"/>
</dbReference>
<keyword evidence="1" id="KW-0812">Transmembrane</keyword>
<keyword evidence="3" id="KW-1185">Reference proteome</keyword>
<keyword evidence="1" id="KW-0472">Membrane</keyword>
<organism evidence="2 3">
    <name type="scientific">Saccharata proteae CBS 121410</name>
    <dbReference type="NCBI Taxonomy" id="1314787"/>
    <lineage>
        <taxon>Eukaryota</taxon>
        <taxon>Fungi</taxon>
        <taxon>Dikarya</taxon>
        <taxon>Ascomycota</taxon>
        <taxon>Pezizomycotina</taxon>
        <taxon>Dothideomycetes</taxon>
        <taxon>Dothideomycetes incertae sedis</taxon>
        <taxon>Botryosphaeriales</taxon>
        <taxon>Saccharataceae</taxon>
        <taxon>Saccharata</taxon>
    </lineage>
</organism>